<reference evidence="1 2" key="1">
    <citation type="journal article" date="2011" name="Stand. Genomic Sci.">
        <title>Complete genome sequence of Marivirga tractuosa type strain (H-43).</title>
        <authorList>
            <person name="Pagani I."/>
            <person name="Chertkov O."/>
            <person name="Lapidus A."/>
            <person name="Lucas S."/>
            <person name="Del Rio T.G."/>
            <person name="Tice H."/>
            <person name="Copeland A."/>
            <person name="Cheng J.F."/>
            <person name="Nolan M."/>
            <person name="Saunders E."/>
            <person name="Pitluck S."/>
            <person name="Held B."/>
            <person name="Goodwin L."/>
            <person name="Liolios K."/>
            <person name="Ovchinikova G."/>
            <person name="Ivanova N."/>
            <person name="Mavromatis K."/>
            <person name="Pati A."/>
            <person name="Chen A."/>
            <person name="Palaniappan K."/>
            <person name="Land M."/>
            <person name="Hauser L."/>
            <person name="Jeffries C.D."/>
            <person name="Detter J.C."/>
            <person name="Han C."/>
            <person name="Tapia R."/>
            <person name="Ngatchou-Djao O.D."/>
            <person name="Rohde M."/>
            <person name="Goker M."/>
            <person name="Spring S."/>
            <person name="Sikorski J."/>
            <person name="Woyke T."/>
            <person name="Bristow J."/>
            <person name="Eisen J.A."/>
            <person name="Markowitz V."/>
            <person name="Hugenholtz P."/>
            <person name="Klenk H.P."/>
            <person name="Kyrpides N.C."/>
        </authorList>
    </citation>
    <scope>NUCLEOTIDE SEQUENCE [LARGE SCALE GENOMIC DNA]</scope>
    <source>
        <strain evidence="2">ATCC 23168 / DSM 4126 / NBRC 15989 / NCIMB 1408 / VKM B-1430 / H-43</strain>
    </source>
</reference>
<organism evidence="1 2">
    <name type="scientific">Marivirga tractuosa (strain ATCC 23168 / DSM 4126 / NBRC 15989 / NCIMB 1408 / VKM B-1430 / H-43)</name>
    <name type="common">Microscilla tractuosa</name>
    <name type="synonym">Flexibacter tractuosus</name>
    <dbReference type="NCBI Taxonomy" id="643867"/>
    <lineage>
        <taxon>Bacteria</taxon>
        <taxon>Pseudomonadati</taxon>
        <taxon>Bacteroidota</taxon>
        <taxon>Cytophagia</taxon>
        <taxon>Cytophagales</taxon>
        <taxon>Marivirgaceae</taxon>
        <taxon>Marivirga</taxon>
    </lineage>
</organism>
<dbReference type="OrthoDB" id="1521695at2"/>
<proteinExistence type="predicted"/>
<name>E4TTG7_MARTH</name>
<accession>E4TTG7</accession>
<sequence length="1558" mass="174312">MRFFTILLLLLLPYFTLYSSGDARLFQRIKPKSNSLSFSKRITSDNSILIPDRKINSVKYSSFQQYRSFDDSGSLGENSFNDIMHFDDLSFNESMNSDSIQYHIKEAQRLSKEVREEGRFIDYLSISQSFQLPVGIKKTISGLEYTLIFHKVILDEGSAFIDAYLTIELPSEKELSFMGRGIEFSVDGGITGVGRVELLGNNNVAFSENSQEQKILLTLIGGNSNNPGFTYAEFDCYGFRELSIDAALTFSKDLLLKENEDGSISDERLTARVTTRVSDWNNIMANITLPKFQVNGLKGWSFKVTNAILDFSDFDNAGNIIFPPDYDSPYFTSEGQALWRGLYLRELEVTLPQEFNKKNQTRRTSFFAENLIIDETGFTGIVGARELIGLEEGDANSWKLSVQNLSGTFIQNEFVGGEISGQIQVPSLETEEPLLYTGTFSANGDYNLIARLQSTAKFNVFKADLNLGSNSLIELSVIDGKFKPRAILHGNMDVKPTTSSGKEGAELNGLIFQSLVLQTEAPYFDAEYFGFKPEAEGNKAGGFPIGIEEIALRTEGERVGIYAGIIVNLVRANDSGFGAGAGVTVWAKQNRLEKQVYYDYESLEFSTISVNVSRSGFSFEGTLNFYEGDYTYGDGIKGDLKAEFAGIVVEATGLFGSVDGFRYWYVDAMVEFPDGAPVIAPFAVNGLGGGAFYHMRQKGLNENIGSPLGKSASDIIYIPDESFHLGLKASVRYSLQNAEAAANGRAEFGIAFNSNGGINQIAFNGSIEIMTEGFSTDLGEISELARKVSNQEGIISVPGSSIRGNVNLLFDNKNKTFHGVVDVYVNAAGGIIKGINSGGSAGRATIHFEESYWYIHVGKPDHPIGLEFLSLAQTESYFMIGHDIPGIPPPPQLVLDILTSEQRADNERIRNNSRELSQLSTGQGFAFGTRFTIDTGDKKYLMFYGRFAATAGFDINMARYNASCSGQAGLVGINGWYAQGQAYIGLLATIGMDINLKFIKKKVEIFHGELAALMQVKGPNPFWMRGDAAGRFSVLDGLVEGSFDFDVEIGEECKLESSGESPLEEMKVIAELTPKNETNKIDVFTTPQAVFNIPVEKEFEILDFERNPIAYRVKLDYFRLNQGTSEIDAEITFNDDKNVFVLDPKIVLPSEVDLDLEIKIHFEERVNGNWVKLEENNQVVTETLAYSFTTGLQPDYIPKEMVEYSYPIEGMVNFYQGESDYGYIKLNDPGLLRPFEKEGRWDLKASFTDERGNSIRTDFTYNDHSHEVRFNIPELSNKKIYHFQLLRVPSQENVAYDSNIDKVKSAISKTNDGKDIDLEIQTMEAEGSIEALSEEEIYSFYIRTSKYNSLREKFFSDDYNTLSGSREVLRDGVHQLSLDITGGKEQFDKYEIAGGTNFDPLIFIEADFENTVWYENHLGPLLYDNYPYFPTGRVTNSESLTYGVPPSTAFYISQQNTEVRLNQESEFGQSFFNNAEYFAIKYFSPDYVEKQYAELRNKASSYYRGRTRTERIKRLLNSHFPLIRKGLYPTQFKYILPGGIAGKSNFNLSFYSSVGSEE</sequence>
<protein>
    <submittedName>
        <fullName evidence="1">Uncharacterized protein</fullName>
    </submittedName>
</protein>
<dbReference type="STRING" id="643867.Ftrac_2994"/>
<evidence type="ECO:0000313" key="2">
    <source>
        <dbReference type="Proteomes" id="UP000008720"/>
    </source>
</evidence>
<dbReference type="KEGG" id="mtt:Ftrac_2994"/>
<keyword evidence="2" id="KW-1185">Reference proteome</keyword>
<dbReference type="HOGENOM" id="CLU_246399_0_0_10"/>
<evidence type="ECO:0000313" key="1">
    <source>
        <dbReference type="EMBL" id="ADR22970.1"/>
    </source>
</evidence>
<dbReference type="eggNOG" id="COG0419">
    <property type="taxonomic scope" value="Bacteria"/>
</dbReference>
<gene>
    <name evidence="1" type="ordered locus">Ftrac_2994</name>
</gene>
<dbReference type="RefSeq" id="WP_013455113.1">
    <property type="nucleotide sequence ID" value="NC_014759.1"/>
</dbReference>
<dbReference type="Proteomes" id="UP000008720">
    <property type="component" value="Chromosome"/>
</dbReference>
<dbReference type="EMBL" id="CP002349">
    <property type="protein sequence ID" value="ADR22970.1"/>
    <property type="molecule type" value="Genomic_DNA"/>
</dbReference>